<dbReference type="Gene3D" id="1.20.1270.160">
    <property type="match status" value="1"/>
</dbReference>
<dbReference type="Pfam" id="PF05050">
    <property type="entry name" value="Methyltransf_21"/>
    <property type="match status" value="1"/>
</dbReference>
<comment type="caution">
    <text evidence="2">The sequence shown here is derived from an EMBL/GenBank/DDBJ whole genome shotgun (WGS) entry which is preliminary data.</text>
</comment>
<organism evidence="2 3">
    <name type="scientific">Methylobacillus methanolivorans</name>
    <dbReference type="NCBI Taxonomy" id="1848927"/>
    <lineage>
        <taxon>Bacteria</taxon>
        <taxon>Pseudomonadati</taxon>
        <taxon>Pseudomonadota</taxon>
        <taxon>Betaproteobacteria</taxon>
        <taxon>Nitrosomonadales</taxon>
        <taxon>Methylophilaceae</taxon>
        <taxon>Methylobacillus</taxon>
    </lineage>
</organism>
<feature type="domain" description="Methyltransferase FkbM" evidence="1">
    <location>
        <begin position="182"/>
        <end position="324"/>
    </location>
</feature>
<keyword evidence="3" id="KW-1185">Reference proteome</keyword>
<proteinExistence type="predicted"/>
<dbReference type="InterPro" id="IPR006342">
    <property type="entry name" value="FkbM_mtfrase"/>
</dbReference>
<dbReference type="NCBIfam" id="TIGR01444">
    <property type="entry name" value="fkbM_fam"/>
    <property type="match status" value="1"/>
</dbReference>
<evidence type="ECO:0000313" key="2">
    <source>
        <dbReference type="EMBL" id="MFJ5446647.1"/>
    </source>
</evidence>
<dbReference type="GO" id="GO:0008168">
    <property type="term" value="F:methyltransferase activity"/>
    <property type="evidence" value="ECO:0007669"/>
    <property type="project" value="UniProtKB-KW"/>
</dbReference>
<dbReference type="GO" id="GO:0032259">
    <property type="term" value="P:methylation"/>
    <property type="evidence" value="ECO:0007669"/>
    <property type="project" value="UniProtKB-KW"/>
</dbReference>
<dbReference type="RefSeq" id="WP_400882378.1">
    <property type="nucleotide sequence ID" value="NZ_JBIWXY010000002.1"/>
</dbReference>
<name>A0ABW8GN99_9PROT</name>
<gene>
    <name evidence="2" type="ORF">ACIKP9_10455</name>
</gene>
<evidence type="ECO:0000259" key="1">
    <source>
        <dbReference type="Pfam" id="PF05050"/>
    </source>
</evidence>
<dbReference type="Gene3D" id="3.40.50.150">
    <property type="entry name" value="Vaccinia Virus protein VP39"/>
    <property type="match status" value="1"/>
</dbReference>
<keyword evidence="2" id="KW-0808">Transferase</keyword>
<keyword evidence="2" id="KW-0489">Methyltransferase</keyword>
<sequence length="358" mass="40044">MTKVVLLGTNGLGKYLLDIVASERQCDVIAVVDDPLSERESTYRDLPLLTTSDFLALSRKFRDLVAINTCGHEKPKQFFTRICHDNSIACINFEQAIRAFGLHGKLDCRVEDWGPEIACNATRLEALGKCMADDKSVTTLHALLTHYLTCDSSYLQPVQLPYSSLYFGSGLLDFGKQEKMVDCGASIGESLQGLIQHTQGEFAHSWMIEPDRHNLATLQSIINGYRGTTLENRISLHACGVGETTQQVCFSHEGGHGSTIVTDSNVDNINIIDIHPVDDIIDDAPTFLKMDIEGSELSALKGARHTITTYKPKLAISAYHRSRDLLDLTDYVLSLRPDYRLGLRHHTPFRWDTCLYFY</sequence>
<dbReference type="Proteomes" id="UP001617669">
    <property type="component" value="Unassembled WGS sequence"/>
</dbReference>
<dbReference type="Gene3D" id="3.40.50.720">
    <property type="entry name" value="NAD(P)-binding Rossmann-like Domain"/>
    <property type="match status" value="1"/>
</dbReference>
<dbReference type="EMBL" id="JBIWXY010000002">
    <property type="protein sequence ID" value="MFJ5446647.1"/>
    <property type="molecule type" value="Genomic_DNA"/>
</dbReference>
<accession>A0ABW8GN99</accession>
<evidence type="ECO:0000313" key="3">
    <source>
        <dbReference type="Proteomes" id="UP001617669"/>
    </source>
</evidence>
<dbReference type="SUPFAM" id="SSF53335">
    <property type="entry name" value="S-adenosyl-L-methionine-dependent methyltransferases"/>
    <property type="match status" value="1"/>
</dbReference>
<protein>
    <submittedName>
        <fullName evidence="2">FkbM family methyltransferase</fullName>
    </submittedName>
</protein>
<dbReference type="InterPro" id="IPR029063">
    <property type="entry name" value="SAM-dependent_MTases_sf"/>
</dbReference>
<reference evidence="2 3" key="1">
    <citation type="submission" date="2024-11" db="EMBL/GenBank/DDBJ databases">
        <authorList>
            <person name="Kaparullina E.N."/>
            <person name="Delegan Y.A."/>
            <person name="Doronina N.V."/>
        </authorList>
    </citation>
    <scope>NUCLEOTIDE SEQUENCE [LARGE SCALE GENOMIC DNA]</scope>
    <source>
        <strain evidence="2 3">7sh_L</strain>
    </source>
</reference>